<organism evidence="1 2">
    <name type="scientific">Thermosphaera chiliense</name>
    <dbReference type="NCBI Taxonomy" id="3402707"/>
    <lineage>
        <taxon>Archaea</taxon>
        <taxon>Thermoproteota</taxon>
        <taxon>Thermoprotei</taxon>
        <taxon>Desulfurococcales</taxon>
        <taxon>Desulfurococcaceae</taxon>
        <taxon>Thermosphaera</taxon>
    </lineage>
</organism>
<evidence type="ECO:0000313" key="1">
    <source>
        <dbReference type="EMBL" id="QOR94422.1"/>
    </source>
</evidence>
<dbReference type="RefSeq" id="WP_193436221.1">
    <property type="nucleotide sequence ID" value="NZ_CP063144.1"/>
</dbReference>
<dbReference type="Proteomes" id="UP000593766">
    <property type="component" value="Chromosome"/>
</dbReference>
<dbReference type="EMBL" id="CP063144">
    <property type="protein sequence ID" value="QOR94422.1"/>
    <property type="molecule type" value="Genomic_DNA"/>
</dbReference>
<sequence>MEKDSMSRIYRPHRIVMVKQEDPCSSAAELKNIILYSLIISHGIRVDTDLLVSTGNLLFLLKGSDLRHLHAQEESILGFVRTVFCKHSLPPGVRLFTTGASHLLMEPGNVLLTSQGERVVENPQAIPLSKHFVIANPRELPGSVFNGLEGVVKLPVNNNLELIIVAHYVLDRAYGAWVRRRGRIEHFNPARL</sequence>
<evidence type="ECO:0000313" key="2">
    <source>
        <dbReference type="Proteomes" id="UP000593766"/>
    </source>
</evidence>
<reference evidence="1 2" key="1">
    <citation type="submission" date="2020-10" db="EMBL/GenBank/DDBJ databases">
        <title>Complete genome sequence of Thermosphaera aggregans strain 3507.</title>
        <authorList>
            <person name="Zayulina K.S."/>
            <person name="Elcheninov A.G."/>
            <person name="Toshchakov S.V."/>
            <person name="Kublanov I.V."/>
            <person name="Kochetkova T.V."/>
        </authorList>
    </citation>
    <scope>NUCLEOTIDE SEQUENCE [LARGE SCALE GENOMIC DNA]</scope>
    <source>
        <strain evidence="1 2">3507</strain>
    </source>
</reference>
<dbReference type="OrthoDB" id="18442at2157"/>
<dbReference type="GeneID" id="59453785"/>
<dbReference type="Gene3D" id="3.40.1280.10">
    <property type="match status" value="1"/>
</dbReference>
<keyword evidence="2" id="KW-1185">Reference proteome</keyword>
<protein>
    <submittedName>
        <fullName evidence="1">Uncharacterized protein</fullName>
    </submittedName>
</protein>
<accession>A0A7M1UTD5</accession>
<dbReference type="InterPro" id="IPR029026">
    <property type="entry name" value="tRNA_m1G_MTases_N"/>
</dbReference>
<dbReference type="KEGG" id="tcs:IMZ38_00165"/>
<gene>
    <name evidence="1" type="ORF">IMZ38_00165</name>
</gene>
<proteinExistence type="predicted"/>
<dbReference type="AlphaFoldDB" id="A0A7M1UTD5"/>
<name>A0A7M1UTD5_9CREN</name>